<gene>
    <name evidence="11" type="ORF">P9847_14850</name>
</gene>
<evidence type="ECO:0000256" key="7">
    <source>
        <dbReference type="ARBA" id="ARBA00023065"/>
    </source>
</evidence>
<evidence type="ECO:0000256" key="3">
    <source>
        <dbReference type="ARBA" id="ARBA00022448"/>
    </source>
</evidence>
<dbReference type="Proteomes" id="UP001343257">
    <property type="component" value="Unassembled WGS sequence"/>
</dbReference>
<name>A0ABU6PUL3_9BACL</name>
<keyword evidence="3" id="KW-0813">Transport</keyword>
<keyword evidence="7" id="KW-0406">Ion transport</keyword>
<keyword evidence="4" id="KW-0547">Nucleotide-binding</keyword>
<proteinExistence type="inferred from homology"/>
<dbReference type="RefSeq" id="WP_328278953.1">
    <property type="nucleotide sequence ID" value="NZ_JARTLD010000036.1"/>
</dbReference>
<protein>
    <recommendedName>
        <fullName evidence="13">F-type H+-transporting ATPase subunit beta</fullName>
    </recommendedName>
</protein>
<dbReference type="PANTHER" id="PTHR15184:SF71">
    <property type="entry name" value="ATP SYNTHASE SUBUNIT BETA, MITOCHONDRIAL"/>
    <property type="match status" value="1"/>
</dbReference>
<dbReference type="EMBL" id="JARTLD010000036">
    <property type="protein sequence ID" value="MED5018584.1"/>
    <property type="molecule type" value="Genomic_DNA"/>
</dbReference>
<accession>A0ABU6PUL3</accession>
<dbReference type="PANTHER" id="PTHR15184">
    <property type="entry name" value="ATP SYNTHASE"/>
    <property type="match status" value="1"/>
</dbReference>
<dbReference type="Gene3D" id="3.40.50.300">
    <property type="entry name" value="P-loop containing nucleotide triphosphate hydrolases"/>
    <property type="match status" value="1"/>
</dbReference>
<evidence type="ECO:0000256" key="8">
    <source>
        <dbReference type="ARBA" id="ARBA00023136"/>
    </source>
</evidence>
<evidence type="ECO:0000256" key="2">
    <source>
        <dbReference type="ARBA" id="ARBA00008936"/>
    </source>
</evidence>
<keyword evidence="10" id="KW-0066">ATP synthesis</keyword>
<evidence type="ECO:0000313" key="12">
    <source>
        <dbReference type="Proteomes" id="UP001343257"/>
    </source>
</evidence>
<keyword evidence="9" id="KW-0139">CF(1)</keyword>
<sequence>MDELHLNVSLLRTRVPNLTVAARSAGLRPATVSNLCTGKIPIGRAEVRTLALLASLAGCTMDELIVRGSLAGMIETGIKALDLLAPVIKGGRTGLVARPGTGQMVLLAELLHRLKKQGYTSIFWKPAEDAAGTGEVLQEADYVCRSAEEVLQKLHEIPGKEEIVLAADRSVVLSGEFDELMEGQDASNSRSITTILVDITGDAVDDETPYGPLDTFLRFDAELTTRGLFPAIDPVASTCVILEGAQLEPPHVWVQQQTRKLMRRYRELRPLVLFRGIDKLPESEKIMYRRGERLEAYLSQPFYIAEPYTGKKAEWIPLPETLEDVGKIVNGGADHIPVDELTFAGRIKDI</sequence>
<organism evidence="11 12">
    <name type="scientific">Paenibacillus chibensis</name>
    <dbReference type="NCBI Taxonomy" id="59846"/>
    <lineage>
        <taxon>Bacteria</taxon>
        <taxon>Bacillati</taxon>
        <taxon>Bacillota</taxon>
        <taxon>Bacilli</taxon>
        <taxon>Bacillales</taxon>
        <taxon>Paenibacillaceae</taxon>
        <taxon>Paenibacillus</taxon>
    </lineage>
</organism>
<evidence type="ECO:0000313" key="11">
    <source>
        <dbReference type="EMBL" id="MED5018584.1"/>
    </source>
</evidence>
<evidence type="ECO:0000256" key="9">
    <source>
        <dbReference type="ARBA" id="ARBA00023196"/>
    </source>
</evidence>
<evidence type="ECO:0000256" key="10">
    <source>
        <dbReference type="ARBA" id="ARBA00023310"/>
    </source>
</evidence>
<comment type="caution">
    <text evidence="11">The sequence shown here is derived from an EMBL/GenBank/DDBJ whole genome shotgun (WGS) entry which is preliminary data.</text>
</comment>
<dbReference type="SUPFAM" id="SSF52540">
    <property type="entry name" value="P-loop containing nucleoside triphosphate hydrolases"/>
    <property type="match status" value="1"/>
</dbReference>
<dbReference type="SUPFAM" id="SSF47917">
    <property type="entry name" value="C-terminal domain of alpha and beta subunits of F1 ATP synthase"/>
    <property type="match status" value="1"/>
</dbReference>
<evidence type="ECO:0008006" key="13">
    <source>
        <dbReference type="Google" id="ProtNLM"/>
    </source>
</evidence>
<dbReference type="Gene3D" id="1.10.1140.10">
    <property type="entry name" value="Bovine Mitochondrial F1-atpase, Atp Synthase Beta Chain, Chain D, domain 3"/>
    <property type="match status" value="1"/>
</dbReference>
<reference evidence="11 12" key="1">
    <citation type="submission" date="2023-03" db="EMBL/GenBank/DDBJ databases">
        <title>Bacillus Genome Sequencing.</title>
        <authorList>
            <person name="Dunlap C."/>
        </authorList>
    </citation>
    <scope>NUCLEOTIDE SEQUENCE [LARGE SCALE GENOMIC DNA]</scope>
    <source>
        <strain evidence="11 12">NRS-52</strain>
    </source>
</reference>
<evidence type="ECO:0000256" key="5">
    <source>
        <dbReference type="ARBA" id="ARBA00022840"/>
    </source>
</evidence>
<dbReference type="InterPro" id="IPR024034">
    <property type="entry name" value="ATPase_F1/V1_b/a_C"/>
</dbReference>
<evidence type="ECO:0000256" key="6">
    <source>
        <dbReference type="ARBA" id="ARBA00022967"/>
    </source>
</evidence>
<comment type="similarity">
    <text evidence="2">Belongs to the ATPase alpha/beta chains family.</text>
</comment>
<evidence type="ECO:0000256" key="4">
    <source>
        <dbReference type="ARBA" id="ARBA00022741"/>
    </source>
</evidence>
<dbReference type="InterPro" id="IPR027417">
    <property type="entry name" value="P-loop_NTPase"/>
</dbReference>
<comment type="subcellular location">
    <subcellularLocation>
        <location evidence="1">Membrane</location>
    </subcellularLocation>
</comment>
<keyword evidence="5" id="KW-0067">ATP-binding</keyword>
<dbReference type="InterPro" id="IPR050053">
    <property type="entry name" value="ATPase_alpha/beta_chains"/>
</dbReference>
<keyword evidence="8" id="KW-0472">Membrane</keyword>
<keyword evidence="12" id="KW-1185">Reference proteome</keyword>
<keyword evidence="6" id="KW-1278">Translocase</keyword>
<evidence type="ECO:0000256" key="1">
    <source>
        <dbReference type="ARBA" id="ARBA00004370"/>
    </source>
</evidence>